<protein>
    <submittedName>
        <fullName evidence="2">Uncharacterized protein</fullName>
    </submittedName>
</protein>
<keyword evidence="1" id="KW-0812">Transmembrane</keyword>
<organism evidence="2 3">
    <name type="scientific">Dyadobacter arcticus</name>
    <dbReference type="NCBI Taxonomy" id="1078754"/>
    <lineage>
        <taxon>Bacteria</taxon>
        <taxon>Pseudomonadati</taxon>
        <taxon>Bacteroidota</taxon>
        <taxon>Cytophagia</taxon>
        <taxon>Cytophagales</taxon>
        <taxon>Spirosomataceae</taxon>
        <taxon>Dyadobacter</taxon>
    </lineage>
</organism>
<dbReference type="Proteomes" id="UP001179181">
    <property type="component" value="Unassembled WGS sequence"/>
</dbReference>
<dbReference type="RefSeq" id="WP_167272625.1">
    <property type="nucleotide sequence ID" value="NZ_JAASQJ010000003.1"/>
</dbReference>
<dbReference type="EMBL" id="JAASQJ010000003">
    <property type="protein sequence ID" value="NIJ54441.1"/>
    <property type="molecule type" value="Genomic_DNA"/>
</dbReference>
<accession>A0ABX0UU34</accession>
<gene>
    <name evidence="2" type="ORF">FHS68_003623</name>
</gene>
<name>A0ABX0UU34_9BACT</name>
<comment type="caution">
    <text evidence="2">The sequence shown here is derived from an EMBL/GenBank/DDBJ whole genome shotgun (WGS) entry which is preliminary data.</text>
</comment>
<sequence>MKTYMLSLLDEKPLLLILSCIYWIVFLAICWFSFDSVMQYLMYILSKIDVTTFPKS</sequence>
<proteinExistence type="predicted"/>
<evidence type="ECO:0000313" key="3">
    <source>
        <dbReference type="Proteomes" id="UP001179181"/>
    </source>
</evidence>
<evidence type="ECO:0000313" key="2">
    <source>
        <dbReference type="EMBL" id="NIJ54441.1"/>
    </source>
</evidence>
<keyword evidence="3" id="KW-1185">Reference proteome</keyword>
<reference evidence="2 3" key="1">
    <citation type="submission" date="2020-03" db="EMBL/GenBank/DDBJ databases">
        <title>Genomic Encyclopedia of Type Strains, Phase IV (KMG-IV): sequencing the most valuable type-strain genomes for metagenomic binning, comparative biology and taxonomic classification.</title>
        <authorList>
            <person name="Goeker M."/>
        </authorList>
    </citation>
    <scope>NUCLEOTIDE SEQUENCE [LARGE SCALE GENOMIC DNA]</scope>
    <source>
        <strain evidence="2 3">DSM 102865</strain>
    </source>
</reference>
<keyword evidence="1" id="KW-1133">Transmembrane helix</keyword>
<keyword evidence="1" id="KW-0472">Membrane</keyword>
<evidence type="ECO:0000256" key="1">
    <source>
        <dbReference type="SAM" id="Phobius"/>
    </source>
</evidence>
<feature type="transmembrane region" description="Helical" evidence="1">
    <location>
        <begin position="14"/>
        <end position="34"/>
    </location>
</feature>